<evidence type="ECO:0000256" key="4">
    <source>
        <dbReference type="ARBA" id="ARBA00022722"/>
    </source>
</evidence>
<dbReference type="AlphaFoldDB" id="A0A8K0KQE5"/>
<evidence type="ECO:0000256" key="7">
    <source>
        <dbReference type="ARBA" id="ARBA00023242"/>
    </source>
</evidence>
<evidence type="ECO:0000313" key="11">
    <source>
        <dbReference type="Proteomes" id="UP000792457"/>
    </source>
</evidence>
<reference evidence="10" key="1">
    <citation type="submission" date="2013-04" db="EMBL/GenBank/DDBJ databases">
        <authorList>
            <person name="Qu J."/>
            <person name="Murali S.C."/>
            <person name="Bandaranaike D."/>
            <person name="Bellair M."/>
            <person name="Blankenburg K."/>
            <person name="Chao H."/>
            <person name="Dinh H."/>
            <person name="Doddapaneni H."/>
            <person name="Downs B."/>
            <person name="Dugan-Rocha S."/>
            <person name="Elkadiri S."/>
            <person name="Gnanaolivu R.D."/>
            <person name="Hernandez B."/>
            <person name="Javaid M."/>
            <person name="Jayaseelan J.C."/>
            <person name="Lee S."/>
            <person name="Li M."/>
            <person name="Ming W."/>
            <person name="Munidasa M."/>
            <person name="Muniz J."/>
            <person name="Nguyen L."/>
            <person name="Ongeri F."/>
            <person name="Osuji N."/>
            <person name="Pu L.-L."/>
            <person name="Puazo M."/>
            <person name="Qu C."/>
            <person name="Quiroz J."/>
            <person name="Raj R."/>
            <person name="Weissenberger G."/>
            <person name="Xin Y."/>
            <person name="Zou X."/>
            <person name="Han Y."/>
            <person name="Richards S."/>
            <person name="Worley K."/>
            <person name="Muzny D."/>
            <person name="Gibbs R."/>
        </authorList>
    </citation>
    <scope>NUCLEOTIDE SEQUENCE</scope>
    <source>
        <strain evidence="10">Sampled in the wild</strain>
    </source>
</reference>
<keyword evidence="6" id="KW-0378">Hydrolase</keyword>
<evidence type="ECO:0000256" key="2">
    <source>
        <dbReference type="ARBA" id="ARBA00004123"/>
    </source>
</evidence>
<dbReference type="GO" id="GO:0016787">
    <property type="term" value="F:hydrolase activity"/>
    <property type="evidence" value="ECO:0007669"/>
    <property type="project" value="UniProtKB-KW"/>
</dbReference>
<feature type="compositionally biased region" description="Basic and acidic residues" evidence="8">
    <location>
        <begin position="621"/>
        <end position="641"/>
    </location>
</feature>
<dbReference type="GO" id="GO:0046872">
    <property type="term" value="F:metal ion binding"/>
    <property type="evidence" value="ECO:0007669"/>
    <property type="project" value="UniProtKB-KW"/>
</dbReference>
<dbReference type="EMBL" id="KZ309365">
    <property type="protein sequence ID" value="KAG8238529.1"/>
    <property type="molecule type" value="Genomic_DNA"/>
</dbReference>
<evidence type="ECO:0000256" key="8">
    <source>
        <dbReference type="SAM" id="MobiDB-lite"/>
    </source>
</evidence>
<sequence length="641" mass="74111">METEEKRCKREDRCDDTYPKALKEQRREMSKAMPWMKKDNHVSRFCPRANEAKGKGTVVCFICREFEHIASYCPKVQKKGPSCSRTNPRIREARASVGEQEDGEVDQARTSLVRVKALMVAGGGAEKETMKWFVDSGASEHMTPHREILTNFDGLYKGCVELELKDKNGGWLVKLERVLYVPELQDNLISLRQIDFVAQSAEWGSFRRRRGEGREGQRREKVLAEVLEDERLPAKKWTGDGVPANGRKRPPRNAVGGMYEVECSWYGTNDDGDRDAEEELIAARSRVALCRETRGFGILSHCQILSFQKMAFYCQFSSSEEDLEALLDSDKVTKNENYFEETVPKFSDQQYMEHFRVSRRVSQELANKFEASEYYNYQSCSSPKISALKFICIFLWFAGNEAVSFRVVSDRFNISKSSLHKIIRRVTYFLSNLSPEVITWPKDQEKVLIEQYFREKQFPGVVGVIDGTHVRIDRPSEDPDSYLNRKHFYSIQAQVVCDHRINLVLRASPLYNSLAEKCQGLFILGDSGYPCLPHLLTPFKDFGQLSRRQRNYNYLSSKNQYIIEHTFGLLKQKFRLLYHLKIRKIHDAVHFIRACAVLHNLSIEDEVNVEEPEPIPAENANLEKELHIQDDGDEKKNRSDE</sequence>
<keyword evidence="7" id="KW-0539">Nucleus</keyword>
<keyword evidence="5" id="KW-0479">Metal-binding</keyword>
<evidence type="ECO:0000256" key="6">
    <source>
        <dbReference type="ARBA" id="ARBA00022801"/>
    </source>
</evidence>
<evidence type="ECO:0000313" key="10">
    <source>
        <dbReference type="EMBL" id="KAG8238529.1"/>
    </source>
</evidence>
<feature type="domain" description="DDE Tnp4" evidence="9">
    <location>
        <begin position="465"/>
        <end position="502"/>
    </location>
</feature>
<comment type="subcellular location">
    <subcellularLocation>
        <location evidence="2">Nucleus</location>
    </subcellularLocation>
</comment>
<proteinExistence type="inferred from homology"/>
<gene>
    <name evidence="10" type="ORF">J437_LFUL018201</name>
</gene>
<comment type="cofactor">
    <cofactor evidence="1">
        <name>a divalent metal cation</name>
        <dbReference type="ChEBI" id="CHEBI:60240"/>
    </cofactor>
</comment>
<dbReference type="OrthoDB" id="6609348at2759"/>
<dbReference type="Proteomes" id="UP000792457">
    <property type="component" value="Unassembled WGS sequence"/>
</dbReference>
<dbReference type="Pfam" id="PF13359">
    <property type="entry name" value="DDE_Tnp_4"/>
    <property type="match status" value="2"/>
</dbReference>
<dbReference type="InterPro" id="IPR045249">
    <property type="entry name" value="HARBI1-like"/>
</dbReference>
<dbReference type="PANTHER" id="PTHR22930">
    <property type="match status" value="1"/>
</dbReference>
<dbReference type="GO" id="GO:0005634">
    <property type="term" value="C:nucleus"/>
    <property type="evidence" value="ECO:0007669"/>
    <property type="project" value="UniProtKB-SubCell"/>
</dbReference>
<evidence type="ECO:0000256" key="5">
    <source>
        <dbReference type="ARBA" id="ARBA00022723"/>
    </source>
</evidence>
<protein>
    <recommendedName>
        <fullName evidence="9">DDE Tnp4 domain-containing protein</fullName>
    </recommendedName>
</protein>
<dbReference type="GO" id="GO:0004518">
    <property type="term" value="F:nuclease activity"/>
    <property type="evidence" value="ECO:0007669"/>
    <property type="project" value="UniProtKB-KW"/>
</dbReference>
<accession>A0A8K0KQE5</accession>
<comment type="similarity">
    <text evidence="3">Belongs to the HARBI1 family.</text>
</comment>
<keyword evidence="11" id="KW-1185">Reference proteome</keyword>
<comment type="caution">
    <text evidence="10">The sequence shown here is derived from an EMBL/GenBank/DDBJ whole genome shotgun (WGS) entry which is preliminary data.</text>
</comment>
<evidence type="ECO:0000259" key="9">
    <source>
        <dbReference type="Pfam" id="PF13359"/>
    </source>
</evidence>
<evidence type="ECO:0000256" key="1">
    <source>
        <dbReference type="ARBA" id="ARBA00001968"/>
    </source>
</evidence>
<dbReference type="Gene3D" id="4.10.60.10">
    <property type="entry name" value="Zinc finger, CCHC-type"/>
    <property type="match status" value="1"/>
</dbReference>
<organism evidence="10 11">
    <name type="scientific">Ladona fulva</name>
    <name type="common">Scarce chaser dragonfly</name>
    <name type="synonym">Libellula fulva</name>
    <dbReference type="NCBI Taxonomy" id="123851"/>
    <lineage>
        <taxon>Eukaryota</taxon>
        <taxon>Metazoa</taxon>
        <taxon>Ecdysozoa</taxon>
        <taxon>Arthropoda</taxon>
        <taxon>Hexapoda</taxon>
        <taxon>Insecta</taxon>
        <taxon>Pterygota</taxon>
        <taxon>Palaeoptera</taxon>
        <taxon>Odonata</taxon>
        <taxon>Epiprocta</taxon>
        <taxon>Anisoptera</taxon>
        <taxon>Libelluloidea</taxon>
        <taxon>Libellulidae</taxon>
        <taxon>Ladona</taxon>
    </lineage>
</organism>
<reference evidence="10" key="2">
    <citation type="submission" date="2017-10" db="EMBL/GenBank/DDBJ databases">
        <title>Ladona fulva Genome sequencing and assembly.</title>
        <authorList>
            <person name="Murali S."/>
            <person name="Richards S."/>
            <person name="Bandaranaike D."/>
            <person name="Bellair M."/>
            <person name="Blankenburg K."/>
            <person name="Chao H."/>
            <person name="Dinh H."/>
            <person name="Doddapaneni H."/>
            <person name="Dugan-Rocha S."/>
            <person name="Elkadiri S."/>
            <person name="Gnanaolivu R."/>
            <person name="Hernandez B."/>
            <person name="Skinner E."/>
            <person name="Javaid M."/>
            <person name="Lee S."/>
            <person name="Li M."/>
            <person name="Ming W."/>
            <person name="Munidasa M."/>
            <person name="Muniz J."/>
            <person name="Nguyen L."/>
            <person name="Hughes D."/>
            <person name="Osuji N."/>
            <person name="Pu L.-L."/>
            <person name="Puazo M."/>
            <person name="Qu C."/>
            <person name="Quiroz J."/>
            <person name="Raj R."/>
            <person name="Weissenberger G."/>
            <person name="Xin Y."/>
            <person name="Zou X."/>
            <person name="Han Y."/>
            <person name="Worley K."/>
            <person name="Muzny D."/>
            <person name="Gibbs R."/>
        </authorList>
    </citation>
    <scope>NUCLEOTIDE SEQUENCE</scope>
    <source>
        <strain evidence="10">Sampled in the wild</strain>
    </source>
</reference>
<feature type="region of interest" description="Disordered" evidence="8">
    <location>
        <begin position="609"/>
        <end position="641"/>
    </location>
</feature>
<evidence type="ECO:0000256" key="3">
    <source>
        <dbReference type="ARBA" id="ARBA00006958"/>
    </source>
</evidence>
<dbReference type="PANTHER" id="PTHR22930:SF85">
    <property type="entry name" value="GH03217P-RELATED"/>
    <property type="match status" value="1"/>
</dbReference>
<feature type="domain" description="DDE Tnp4" evidence="9">
    <location>
        <begin position="504"/>
        <end position="600"/>
    </location>
</feature>
<name>A0A8K0KQE5_LADFU</name>
<keyword evidence="4" id="KW-0540">Nuclease</keyword>
<dbReference type="InterPro" id="IPR027806">
    <property type="entry name" value="HARBI1_dom"/>
</dbReference>